<gene>
    <name evidence="1" type="ORF">CA163_29650</name>
</gene>
<name>A0A227J2G2_VIBPH</name>
<proteinExistence type="predicted"/>
<feature type="non-terminal residue" evidence="1">
    <location>
        <position position="1"/>
    </location>
</feature>
<sequence>VGQGYLQMGHIGENQGMRYSTPIEVALEQGKTYQCALKDHFNMSYLTSNETYIYAGGIEGEKNEAQIADIRITPLM</sequence>
<dbReference type="AlphaFoldDB" id="A0A227J2G2"/>
<protein>
    <submittedName>
        <fullName evidence="1">Uncharacterized protein</fullName>
    </submittedName>
</protein>
<reference evidence="1 2" key="1">
    <citation type="journal article" date="2017" name="Appl. Environ. Microbiol.">
        <title>Parallel evolution of two clades of a major Atlantic endemic Vibrio parahaemolyticus pathogen lineage by independent acquisition of related pathogenicity islands.</title>
        <authorList>
            <person name="Xu F."/>
            <person name="Gonzalez-Escalona N."/>
            <person name="Drees K.P."/>
            <person name="Sebra R.P."/>
            <person name="Cooper V.S."/>
            <person name="Jones S.H."/>
            <person name="Whistler C.A."/>
        </authorList>
    </citation>
    <scope>NUCLEOTIDE SEQUENCE [LARGE SCALE GENOMIC DNA]</scope>
    <source>
        <strain evidence="1 2">MAVP-3</strain>
    </source>
</reference>
<dbReference type="EMBL" id="NIXT01003469">
    <property type="protein sequence ID" value="OXE29240.1"/>
    <property type="molecule type" value="Genomic_DNA"/>
</dbReference>
<comment type="caution">
    <text evidence="1">The sequence shown here is derived from an EMBL/GenBank/DDBJ whole genome shotgun (WGS) entry which is preliminary data.</text>
</comment>
<evidence type="ECO:0000313" key="2">
    <source>
        <dbReference type="Proteomes" id="UP000214596"/>
    </source>
</evidence>
<accession>A0A227J2G2</accession>
<evidence type="ECO:0000313" key="1">
    <source>
        <dbReference type="EMBL" id="OXE29240.1"/>
    </source>
</evidence>
<dbReference type="Proteomes" id="UP000214596">
    <property type="component" value="Unassembled WGS sequence"/>
</dbReference>
<organism evidence="1 2">
    <name type="scientific">Vibrio parahaemolyticus</name>
    <dbReference type="NCBI Taxonomy" id="670"/>
    <lineage>
        <taxon>Bacteria</taxon>
        <taxon>Pseudomonadati</taxon>
        <taxon>Pseudomonadota</taxon>
        <taxon>Gammaproteobacteria</taxon>
        <taxon>Vibrionales</taxon>
        <taxon>Vibrionaceae</taxon>
        <taxon>Vibrio</taxon>
    </lineage>
</organism>